<evidence type="ECO:0000313" key="1">
    <source>
        <dbReference type="EMBL" id="MED6223766.1"/>
    </source>
</evidence>
<evidence type="ECO:0000313" key="2">
    <source>
        <dbReference type="Proteomes" id="UP001341840"/>
    </source>
</evidence>
<protein>
    <submittedName>
        <fullName evidence="1">Uncharacterized protein</fullName>
    </submittedName>
</protein>
<gene>
    <name evidence="1" type="ORF">PIB30_077261</name>
</gene>
<keyword evidence="2" id="KW-1185">Reference proteome</keyword>
<dbReference type="EMBL" id="JASCZI010272895">
    <property type="protein sequence ID" value="MED6223766.1"/>
    <property type="molecule type" value="Genomic_DNA"/>
</dbReference>
<comment type="caution">
    <text evidence="1">The sequence shown here is derived from an EMBL/GenBank/DDBJ whole genome shotgun (WGS) entry which is preliminary data.</text>
</comment>
<reference evidence="1 2" key="1">
    <citation type="journal article" date="2023" name="Plants (Basel)">
        <title>Bridging the Gap: Combining Genomics and Transcriptomics Approaches to Understand Stylosanthes scabra, an Orphan Legume from the Brazilian Caatinga.</title>
        <authorList>
            <person name="Ferreira-Neto J.R.C."/>
            <person name="da Silva M.D."/>
            <person name="Binneck E."/>
            <person name="de Melo N.F."/>
            <person name="da Silva R.H."/>
            <person name="de Melo A.L.T.M."/>
            <person name="Pandolfi V."/>
            <person name="Bustamante F.O."/>
            <person name="Brasileiro-Vidal A.C."/>
            <person name="Benko-Iseppon A.M."/>
        </authorList>
    </citation>
    <scope>NUCLEOTIDE SEQUENCE [LARGE SCALE GENOMIC DNA]</scope>
    <source>
        <tissue evidence="1">Leaves</tissue>
    </source>
</reference>
<feature type="non-terminal residue" evidence="1">
    <location>
        <position position="54"/>
    </location>
</feature>
<proteinExistence type="predicted"/>
<accession>A0ABU6ZPR9</accession>
<dbReference type="Proteomes" id="UP001341840">
    <property type="component" value="Unassembled WGS sequence"/>
</dbReference>
<organism evidence="1 2">
    <name type="scientific">Stylosanthes scabra</name>
    <dbReference type="NCBI Taxonomy" id="79078"/>
    <lineage>
        <taxon>Eukaryota</taxon>
        <taxon>Viridiplantae</taxon>
        <taxon>Streptophyta</taxon>
        <taxon>Embryophyta</taxon>
        <taxon>Tracheophyta</taxon>
        <taxon>Spermatophyta</taxon>
        <taxon>Magnoliopsida</taxon>
        <taxon>eudicotyledons</taxon>
        <taxon>Gunneridae</taxon>
        <taxon>Pentapetalae</taxon>
        <taxon>rosids</taxon>
        <taxon>fabids</taxon>
        <taxon>Fabales</taxon>
        <taxon>Fabaceae</taxon>
        <taxon>Papilionoideae</taxon>
        <taxon>50 kb inversion clade</taxon>
        <taxon>dalbergioids sensu lato</taxon>
        <taxon>Dalbergieae</taxon>
        <taxon>Pterocarpus clade</taxon>
        <taxon>Stylosanthes</taxon>
    </lineage>
</organism>
<name>A0ABU6ZPR9_9FABA</name>
<sequence>MRCKRNANVVKERRILIKWKPPDDDYLYIALGRKRTSLGMCVLRMIGDIYWIGQ</sequence>